<keyword evidence="1" id="KW-0812">Transmembrane</keyword>
<feature type="transmembrane region" description="Helical" evidence="1">
    <location>
        <begin position="70"/>
        <end position="91"/>
    </location>
</feature>
<proteinExistence type="predicted"/>
<comment type="caution">
    <text evidence="2">The sequence shown here is derived from an EMBL/GenBank/DDBJ whole genome shotgun (WGS) entry which is preliminary data.</text>
</comment>
<keyword evidence="1" id="KW-1133">Transmembrane helix</keyword>
<organism evidence="2 3">
    <name type="scientific">Pelosinus baikalensis</name>
    <dbReference type="NCBI Taxonomy" id="2892015"/>
    <lineage>
        <taxon>Bacteria</taxon>
        <taxon>Bacillati</taxon>
        <taxon>Bacillota</taxon>
        <taxon>Negativicutes</taxon>
        <taxon>Selenomonadales</taxon>
        <taxon>Sporomusaceae</taxon>
        <taxon>Pelosinus</taxon>
    </lineage>
</organism>
<dbReference type="Proteomes" id="UP001165492">
    <property type="component" value="Unassembled WGS sequence"/>
</dbReference>
<protein>
    <submittedName>
        <fullName evidence="2">Uncharacterized protein</fullName>
    </submittedName>
</protein>
<evidence type="ECO:0000256" key="1">
    <source>
        <dbReference type="SAM" id="Phobius"/>
    </source>
</evidence>
<feature type="transmembrane region" description="Helical" evidence="1">
    <location>
        <begin position="97"/>
        <end position="119"/>
    </location>
</feature>
<name>A0ABS8I065_9FIRM</name>
<dbReference type="RefSeq" id="WP_229537463.1">
    <property type="nucleotide sequence ID" value="NZ_JAJHJB010000081.1"/>
</dbReference>
<gene>
    <name evidence="2" type="ORF">LMF89_24990</name>
</gene>
<evidence type="ECO:0000313" key="2">
    <source>
        <dbReference type="EMBL" id="MCC5468597.1"/>
    </source>
</evidence>
<sequence>MDKEQIIKLAAEAAVSAAMNYLAQQRLKEKKSRHDKRLRNTKLLLDNYSLLQDHCVQNVIMRVRKIGINALSVIMTCMMNASVLNVTKIVISAHGVIMISIMTVSVINVIMTAVDIIVVRRPFRALFFMHKKKPRLGGNVVCKKKRFGGLV</sequence>
<keyword evidence="3" id="KW-1185">Reference proteome</keyword>
<accession>A0ABS8I065</accession>
<reference evidence="2" key="1">
    <citation type="submission" date="2021-11" db="EMBL/GenBank/DDBJ databases">
        <title>Description of a new species Pelosinus isolated from the bottom sediments of Lake Baikal.</title>
        <authorList>
            <person name="Zakharyuk A."/>
        </authorList>
    </citation>
    <scope>NUCLEOTIDE SEQUENCE</scope>
    <source>
        <strain evidence="2">Bkl1</strain>
    </source>
</reference>
<dbReference type="EMBL" id="JAJHJB010000081">
    <property type="protein sequence ID" value="MCC5468597.1"/>
    <property type="molecule type" value="Genomic_DNA"/>
</dbReference>
<evidence type="ECO:0000313" key="3">
    <source>
        <dbReference type="Proteomes" id="UP001165492"/>
    </source>
</evidence>
<keyword evidence="1" id="KW-0472">Membrane</keyword>